<reference evidence="1 2" key="1">
    <citation type="journal article" date="2022" name="Nat. Plants">
        <title>Genomes of leafy and leafless Platanthera orchids illuminate the evolution of mycoheterotrophy.</title>
        <authorList>
            <person name="Li M.H."/>
            <person name="Liu K.W."/>
            <person name="Li Z."/>
            <person name="Lu H.C."/>
            <person name="Ye Q.L."/>
            <person name="Zhang D."/>
            <person name="Wang J.Y."/>
            <person name="Li Y.F."/>
            <person name="Zhong Z.M."/>
            <person name="Liu X."/>
            <person name="Yu X."/>
            <person name="Liu D.K."/>
            <person name="Tu X.D."/>
            <person name="Liu B."/>
            <person name="Hao Y."/>
            <person name="Liao X.Y."/>
            <person name="Jiang Y.T."/>
            <person name="Sun W.H."/>
            <person name="Chen J."/>
            <person name="Chen Y.Q."/>
            <person name="Ai Y."/>
            <person name="Zhai J.W."/>
            <person name="Wu S.S."/>
            <person name="Zhou Z."/>
            <person name="Hsiao Y.Y."/>
            <person name="Wu W.L."/>
            <person name="Chen Y.Y."/>
            <person name="Lin Y.F."/>
            <person name="Hsu J.L."/>
            <person name="Li C.Y."/>
            <person name="Wang Z.W."/>
            <person name="Zhao X."/>
            <person name="Zhong W.Y."/>
            <person name="Ma X.K."/>
            <person name="Ma L."/>
            <person name="Huang J."/>
            <person name="Chen G.Z."/>
            <person name="Huang M.Z."/>
            <person name="Huang L."/>
            <person name="Peng D.H."/>
            <person name="Luo Y.B."/>
            <person name="Zou S.Q."/>
            <person name="Chen S.P."/>
            <person name="Lan S."/>
            <person name="Tsai W.C."/>
            <person name="Van de Peer Y."/>
            <person name="Liu Z.J."/>
        </authorList>
    </citation>
    <scope>NUCLEOTIDE SEQUENCE [LARGE SCALE GENOMIC DNA]</scope>
    <source>
        <strain evidence="1">Lor287</strain>
    </source>
</reference>
<dbReference type="Proteomes" id="UP001418222">
    <property type="component" value="Unassembled WGS sequence"/>
</dbReference>
<evidence type="ECO:0000313" key="1">
    <source>
        <dbReference type="EMBL" id="KAK8942897.1"/>
    </source>
</evidence>
<sequence length="374" mass="41015">MYKKPSEKKSGPSLPSSNYDLHDQLIVVQKFGKNNQLLSPHVEKHQFLPIDVAGNVNATGSPAEQLDQNSRGMIIGGDGKKIIQVLFDESSSKSMTAEGCQFNASQLTSLLFNSLETSNEPLPSKSDDTCANVKVDDSNSYSLSGENSSLCNAASPQTNSPKLINSVSEEIMVDTKAIPSLLISHGECRIPGNVHVDNSEKNSFELHLDYEEHSSDSTIDIDHVLNSCGEDEVEEVETEHVGYGSNCREAESFEAKSEFCSQSDLTVGTSECKPEGWILSTCDVNRFWAIEGSHGRSRVWVDPPHHHVNCRFDISDNYSSPKFPLPGSRNASAAAVANVKRNGFVNAPDGTVIVMEIFKVFNPFFVYKKGIIHR</sequence>
<keyword evidence="2" id="KW-1185">Reference proteome</keyword>
<evidence type="ECO:0000313" key="2">
    <source>
        <dbReference type="Proteomes" id="UP001418222"/>
    </source>
</evidence>
<comment type="caution">
    <text evidence="1">The sequence shown here is derived from an EMBL/GenBank/DDBJ whole genome shotgun (WGS) entry which is preliminary data.</text>
</comment>
<protein>
    <submittedName>
        <fullName evidence="1">Uncharacterized protein</fullName>
    </submittedName>
</protein>
<name>A0AAP0BKM2_9ASPA</name>
<dbReference type="AlphaFoldDB" id="A0AAP0BKM2"/>
<organism evidence="1 2">
    <name type="scientific">Platanthera zijinensis</name>
    <dbReference type="NCBI Taxonomy" id="2320716"/>
    <lineage>
        <taxon>Eukaryota</taxon>
        <taxon>Viridiplantae</taxon>
        <taxon>Streptophyta</taxon>
        <taxon>Embryophyta</taxon>
        <taxon>Tracheophyta</taxon>
        <taxon>Spermatophyta</taxon>
        <taxon>Magnoliopsida</taxon>
        <taxon>Liliopsida</taxon>
        <taxon>Asparagales</taxon>
        <taxon>Orchidaceae</taxon>
        <taxon>Orchidoideae</taxon>
        <taxon>Orchideae</taxon>
        <taxon>Orchidinae</taxon>
        <taxon>Platanthera</taxon>
    </lineage>
</organism>
<accession>A0AAP0BKM2</accession>
<proteinExistence type="predicted"/>
<gene>
    <name evidence="1" type="ORF">KSP39_PZI009272</name>
</gene>
<dbReference type="EMBL" id="JBBWWQ010000007">
    <property type="protein sequence ID" value="KAK8942897.1"/>
    <property type="molecule type" value="Genomic_DNA"/>
</dbReference>